<sequence length="754" mass="79081">MKKKTNKHCKVSTLLTAVLVTSTCSCLWGSSVYGETPITDANGNTYLASDNTNITGKSNSVPSGKNATIVGDNNTVTKTFPRDNGSLVNAVGNEDVRIVGSNNTVQGSRRQHVIGDNNQIIARDAGTVTDYGHPSGREPNASDLTIGRGNFIRGTNTYRNEWDSLTVIGNNNKAEYSTESAGGPSAGIVIGDNQSIDTISESVVIGSMSPAEQAQKSDQDPSDKKYTVGEYSTIIGYHTSNTSGGSVVVGNHSKSGQILQTITGHGTTIEGGNNWNNLSGLYSSSYGALNTLESTATDTEEADNVANSVTGSLNRTAGTTGTMIVGSGNVVTNSKTPMINVPALGTTISDISLQNIGIVGSDKLSDKTDTTVEVGRHYMKEYMALNAGAVSILGSSNTADYAIRSQISGTNNILKGQASSVSTFNTVSGYGNEGTNISRSTIVGTRNDLKNGEDNVVIGDFHNFDGGKHNVVLGSMAAEEQDVTKSFTNSSGSSTYTYTVKELVATRRNTANIENAVMLGYNTDVTRNGGVALGSESIASVDKGIAGYDPTTKAASTDGSPTWKSTAAAISVGDSTGTTVLTRQITNVAAGSEDTDAVNVAQLKRITADSTSTINNQLTQVNNHIDAVDGRVKRVGAGAAALAALHPQEFDPNDQWTFAAGYGHYRGANAMALGAFYRPNNKMLYSIGTSLGGGEDLFNLGVSLKFGKSEPYADYSKAGLVKVINDQDAKIKEQDEKINAMQEQIEKMMAKLNL</sequence>
<evidence type="ECO:0000259" key="13">
    <source>
        <dbReference type="Pfam" id="PF05662"/>
    </source>
</evidence>
<evidence type="ECO:0000256" key="5">
    <source>
        <dbReference type="ARBA" id="ARBA00022452"/>
    </source>
</evidence>
<evidence type="ECO:0008006" key="16">
    <source>
        <dbReference type="Google" id="ProtNLM"/>
    </source>
</evidence>
<comment type="similarity">
    <text evidence="3">Belongs to the autotransporter-2 (AT-2) (TC 1.B.40) family.</text>
</comment>
<keyword evidence="11" id="KW-0175">Coiled coil</keyword>
<evidence type="ECO:0000259" key="12">
    <source>
        <dbReference type="Pfam" id="PF03895"/>
    </source>
</evidence>
<dbReference type="GO" id="GO:0009986">
    <property type="term" value="C:cell surface"/>
    <property type="evidence" value="ECO:0007669"/>
    <property type="project" value="UniProtKB-SubCell"/>
</dbReference>
<dbReference type="Gene3D" id="2.150.10.10">
    <property type="entry name" value="Serralysin-like metalloprotease, C-terminal"/>
    <property type="match status" value="1"/>
</dbReference>
<keyword evidence="6" id="KW-0812">Transmembrane</keyword>
<evidence type="ECO:0000313" key="14">
    <source>
        <dbReference type="EMBL" id="GCL68143.1"/>
    </source>
</evidence>
<evidence type="ECO:0000256" key="3">
    <source>
        <dbReference type="ARBA" id="ARBA00005848"/>
    </source>
</evidence>
<evidence type="ECO:0000256" key="11">
    <source>
        <dbReference type="SAM" id="Coils"/>
    </source>
</evidence>
<feature type="domain" description="Trimeric autotransporter adhesin YadA-like stalk" evidence="13">
    <location>
        <begin position="584"/>
        <end position="623"/>
    </location>
</feature>
<evidence type="ECO:0000313" key="15">
    <source>
        <dbReference type="Proteomes" id="UP000300381"/>
    </source>
</evidence>
<dbReference type="Pfam" id="PF05662">
    <property type="entry name" value="YadA_stalk"/>
    <property type="match status" value="1"/>
</dbReference>
<dbReference type="SUPFAM" id="SSF54523">
    <property type="entry name" value="Pili subunits"/>
    <property type="match status" value="1"/>
</dbReference>
<feature type="coiled-coil region" evidence="11">
    <location>
        <begin position="724"/>
        <end position="751"/>
    </location>
</feature>
<reference evidence="14 15" key="1">
    <citation type="submission" date="2019-03" db="EMBL/GenBank/DDBJ databases">
        <title>Draft genome sequences of two Veillonella tobetsuensis clinical isolates from intraoperative bronchial fluids of elderly patients with pulmonary carcinoma.</title>
        <authorList>
            <person name="Akiyama T."/>
        </authorList>
    </citation>
    <scope>NUCLEOTIDE SEQUENCE [LARGE SCALE GENOMIC DNA]</scope>
    <source>
        <strain evidence="14 15">PAGU 1578</strain>
    </source>
</reference>
<dbReference type="Pfam" id="PF03895">
    <property type="entry name" value="YadA_anchor"/>
    <property type="match status" value="1"/>
</dbReference>
<dbReference type="InterPro" id="IPR008635">
    <property type="entry name" value="Coiled_stalk_dom"/>
</dbReference>
<protein>
    <recommendedName>
        <fullName evidence="16">Trimeric autotransporter adhesin YadA-like C-terminal membrane anchor domain-containing protein</fullName>
    </recommendedName>
</protein>
<evidence type="ECO:0000256" key="6">
    <source>
        <dbReference type="ARBA" id="ARBA00022692"/>
    </source>
</evidence>
<keyword evidence="5" id="KW-1134">Transmembrane beta strand</keyword>
<evidence type="ECO:0000256" key="4">
    <source>
        <dbReference type="ARBA" id="ARBA00022448"/>
    </source>
</evidence>
<dbReference type="EMBL" id="BJCQ01000049">
    <property type="protein sequence ID" value="GCL68143.1"/>
    <property type="molecule type" value="Genomic_DNA"/>
</dbReference>
<dbReference type="InterPro" id="IPR011049">
    <property type="entry name" value="Serralysin-like_metalloprot_C"/>
</dbReference>
<evidence type="ECO:0000256" key="9">
    <source>
        <dbReference type="ARBA" id="ARBA00023136"/>
    </source>
</evidence>
<dbReference type="RefSeq" id="WP_137661278.1">
    <property type="nucleotide sequence ID" value="NZ_BJCQ01000049.1"/>
</dbReference>
<comment type="caution">
    <text evidence="14">The sequence shown here is derived from an EMBL/GenBank/DDBJ whole genome shotgun (WGS) entry which is preliminary data.</text>
</comment>
<keyword evidence="7" id="KW-0732">Signal</keyword>
<dbReference type="AlphaFoldDB" id="A0A480B3G2"/>
<accession>A0A480B3G2</accession>
<evidence type="ECO:0000256" key="1">
    <source>
        <dbReference type="ARBA" id="ARBA00004241"/>
    </source>
</evidence>
<name>A0A480B3G2_9FIRM</name>
<keyword evidence="10" id="KW-0998">Cell outer membrane</keyword>
<gene>
    <name evidence="14" type="ORF">PAGU1578_17640</name>
</gene>
<keyword evidence="9" id="KW-0472">Membrane</keyword>
<dbReference type="Proteomes" id="UP000300381">
    <property type="component" value="Unassembled WGS sequence"/>
</dbReference>
<dbReference type="PROSITE" id="PS51257">
    <property type="entry name" value="PROKAR_LIPOPROTEIN"/>
    <property type="match status" value="1"/>
</dbReference>
<evidence type="ECO:0000256" key="7">
    <source>
        <dbReference type="ARBA" id="ARBA00022729"/>
    </source>
</evidence>
<dbReference type="Gene3D" id="3.30.1300.30">
    <property type="entry name" value="GSPII I/J protein-like"/>
    <property type="match status" value="1"/>
</dbReference>
<evidence type="ECO:0000256" key="2">
    <source>
        <dbReference type="ARBA" id="ARBA00004442"/>
    </source>
</evidence>
<dbReference type="InterPro" id="IPR045584">
    <property type="entry name" value="Pilin-like"/>
</dbReference>
<evidence type="ECO:0000256" key="10">
    <source>
        <dbReference type="ARBA" id="ARBA00023237"/>
    </source>
</evidence>
<keyword evidence="8" id="KW-0653">Protein transport</keyword>
<keyword evidence="4" id="KW-0813">Transport</keyword>
<feature type="domain" description="Trimeric autotransporter adhesin YadA-like C-terminal membrane anchor" evidence="12">
    <location>
        <begin position="651"/>
        <end position="706"/>
    </location>
</feature>
<proteinExistence type="inferred from homology"/>
<organism evidence="14 15">
    <name type="scientific">Veillonella tobetsuensis</name>
    <dbReference type="NCBI Taxonomy" id="1110546"/>
    <lineage>
        <taxon>Bacteria</taxon>
        <taxon>Bacillati</taxon>
        <taxon>Bacillota</taxon>
        <taxon>Negativicutes</taxon>
        <taxon>Veillonellales</taxon>
        <taxon>Veillonellaceae</taxon>
        <taxon>Veillonella</taxon>
    </lineage>
</organism>
<evidence type="ECO:0000256" key="8">
    <source>
        <dbReference type="ARBA" id="ARBA00022927"/>
    </source>
</evidence>
<comment type="subcellular location">
    <subcellularLocation>
        <location evidence="2">Cell outer membrane</location>
    </subcellularLocation>
    <subcellularLocation>
        <location evidence="1">Cell surface</location>
    </subcellularLocation>
</comment>
<dbReference type="GO" id="GO:0015031">
    <property type="term" value="P:protein transport"/>
    <property type="evidence" value="ECO:0007669"/>
    <property type="project" value="UniProtKB-KW"/>
</dbReference>
<dbReference type="InterPro" id="IPR005594">
    <property type="entry name" value="YadA_C"/>
</dbReference>
<dbReference type="GO" id="GO:0009279">
    <property type="term" value="C:cell outer membrane"/>
    <property type="evidence" value="ECO:0007669"/>
    <property type="project" value="UniProtKB-SubCell"/>
</dbReference>
<dbReference type="SUPFAM" id="SSF101967">
    <property type="entry name" value="Adhesin YadA, collagen-binding domain"/>
    <property type="match status" value="1"/>
</dbReference>